<comment type="caution">
    <text evidence="2">The sequence shown here is derived from an EMBL/GenBank/DDBJ whole genome shotgun (WGS) entry which is preliminary data.</text>
</comment>
<dbReference type="Pfam" id="PF23918">
    <property type="entry name" value="DUF7257"/>
    <property type="match status" value="1"/>
</dbReference>
<accession>A0ABD6QH61</accession>
<dbReference type="Proteomes" id="UP000187001">
    <property type="component" value="Unassembled WGS sequence"/>
</dbReference>
<evidence type="ECO:0000259" key="1">
    <source>
        <dbReference type="Pfam" id="PF23918"/>
    </source>
</evidence>
<sequence length="582" mass="64213">MTQQQKQTYPPGPATLLGQELMLEHTDPLIMLSTADRLLTFYLSGGLAPWPRFQDGLQLVEMTTPTPEFKHLRAQGARQDGAEVRDTVYDPMQIDTIFTAGATTAEGLSRVVSEWVAANDPEQLCRLEWFTFEAGLWWCDVRLDKRYVDRIQKSPRRMKKQVLSTVWSNDLAFWSSVDSTCTWGFKYETMLDTFKYDTSAEQNLGPNWPQYRYDGDGGGYWYADGNNAAWKDDPEDPFTTEGVSVLCGPYKDFETETDMQVIDFVLDSFQEITFPDGAENHAWGRLNRNPDGTWAGDGVRASVGPTSVVLHRFNGFTKTRMGLPLPLFPPPFIGEKFRLLCGVDNNPRKFRVLRAVSDDSAGVPVLTHTEQGTGSALGPAHRGIGFGGRAGAALITQATPGRVRKVAAGDNSTQAQEGHLSLTNIGERDGWPQIVFEGPGLLEIANGPGATEMIKFGPLEPGQRVLISTHPRHRAIVDLTSAPVGQKLNDGQKLLDTLVKLVSMGQVPPALQWFESVFGIKPPQGVLYSLLEGRFTRPIPGVRQPKDAQTSRIAIKVSDGTASTKVTASVTPMRRWPEAVSD</sequence>
<evidence type="ECO:0000313" key="3">
    <source>
        <dbReference type="Proteomes" id="UP000187001"/>
    </source>
</evidence>
<protein>
    <recommendedName>
        <fullName evidence="1">DUF7257 domain-containing protein</fullName>
    </recommendedName>
</protein>
<dbReference type="RefSeq" id="WP_076206905.1">
    <property type="nucleotide sequence ID" value="NZ_MBER01000123.1"/>
</dbReference>
<proteinExistence type="predicted"/>
<dbReference type="AlphaFoldDB" id="A0ABD6QH61"/>
<evidence type="ECO:0000313" key="2">
    <source>
        <dbReference type="EMBL" id="OMC38441.1"/>
    </source>
</evidence>
<reference evidence="2 3" key="1">
    <citation type="submission" date="2016-07" db="EMBL/GenBank/DDBJ databases">
        <authorList>
            <person name="Sutton G."/>
            <person name="Brinkac L."/>
            <person name="Sanka R."/>
            <person name="Adams M."/>
            <person name="Lau E."/>
            <person name="Kumar A."/>
            <person name="Macaden R."/>
        </authorList>
    </citation>
    <scope>NUCLEOTIDE SEQUENCE [LARGE SCALE GENOMIC DNA]</scope>
    <source>
        <strain evidence="2 3">GA-0871</strain>
    </source>
</reference>
<feature type="domain" description="DUF7257" evidence="1">
    <location>
        <begin position="168"/>
        <end position="413"/>
    </location>
</feature>
<dbReference type="EMBL" id="MBER01000123">
    <property type="protein sequence ID" value="OMC38441.1"/>
    <property type="molecule type" value="Genomic_DNA"/>
</dbReference>
<dbReference type="InterPro" id="IPR055681">
    <property type="entry name" value="DUF7257"/>
</dbReference>
<name>A0ABD6QH61_MYCFO</name>
<gene>
    <name evidence="2" type="ORF">A5742_07115</name>
</gene>
<organism evidence="2 3">
    <name type="scientific">Mycolicibacterium fortuitum</name>
    <name type="common">Mycobacterium fortuitum</name>
    <dbReference type="NCBI Taxonomy" id="1766"/>
    <lineage>
        <taxon>Bacteria</taxon>
        <taxon>Bacillati</taxon>
        <taxon>Actinomycetota</taxon>
        <taxon>Actinomycetes</taxon>
        <taxon>Mycobacteriales</taxon>
        <taxon>Mycobacteriaceae</taxon>
        <taxon>Mycolicibacterium</taxon>
    </lineage>
</organism>